<gene>
    <name evidence="1" type="ORF">C1SCF055_LOCUS7433</name>
</gene>
<keyword evidence="3" id="KW-0378">Hydrolase</keyword>
<name>A0A9P1BTR5_9DINO</name>
<keyword evidence="4" id="KW-1185">Reference proteome</keyword>
<dbReference type="OrthoDB" id="10511847at2759"/>
<evidence type="ECO:0000313" key="4">
    <source>
        <dbReference type="Proteomes" id="UP001152797"/>
    </source>
</evidence>
<sequence>MQQLEAAKASLEGRDIWSKCLVILHSGGNDFIGAEKNYNPFAPGNNWIPHVTFGFRKKAVEVLTNLQTFLKALAELGCEQFLVSDLPFTSVVPALQMARLARVNKRGRWMSQQMESMLQDVRESSAEKGKDVQIGHVREAELLNCLVGPFGNICARCGLFVTDLFHPSTDLHGRMAEAIAATVTVERSKKDGKDIYSGESCDELINRSPAKAQSASSFSIC</sequence>
<dbReference type="AlphaFoldDB" id="A0A9P1BTR5"/>
<evidence type="ECO:0000313" key="1">
    <source>
        <dbReference type="EMBL" id="CAI3979487.1"/>
    </source>
</evidence>
<dbReference type="InterPro" id="IPR001087">
    <property type="entry name" value="GDSL"/>
</dbReference>
<dbReference type="Pfam" id="PF00657">
    <property type="entry name" value="Lipase_GDSL"/>
    <property type="match status" value="1"/>
</dbReference>
<dbReference type="Gene3D" id="3.40.50.1110">
    <property type="entry name" value="SGNH hydrolase"/>
    <property type="match status" value="1"/>
</dbReference>
<accession>A0A9P1BTR5</accession>
<organism evidence="1">
    <name type="scientific">Cladocopium goreaui</name>
    <dbReference type="NCBI Taxonomy" id="2562237"/>
    <lineage>
        <taxon>Eukaryota</taxon>
        <taxon>Sar</taxon>
        <taxon>Alveolata</taxon>
        <taxon>Dinophyceae</taxon>
        <taxon>Suessiales</taxon>
        <taxon>Symbiodiniaceae</taxon>
        <taxon>Cladocopium</taxon>
    </lineage>
</organism>
<dbReference type="EMBL" id="CAMXCT020000490">
    <property type="protein sequence ID" value="CAL1132862.1"/>
    <property type="molecule type" value="Genomic_DNA"/>
</dbReference>
<proteinExistence type="predicted"/>
<reference evidence="1" key="1">
    <citation type="submission" date="2022-10" db="EMBL/GenBank/DDBJ databases">
        <authorList>
            <person name="Chen Y."/>
            <person name="Dougan E. K."/>
            <person name="Chan C."/>
            <person name="Rhodes N."/>
            <person name="Thang M."/>
        </authorList>
    </citation>
    <scope>NUCLEOTIDE SEQUENCE</scope>
</reference>
<dbReference type="Proteomes" id="UP001152797">
    <property type="component" value="Unassembled WGS sequence"/>
</dbReference>
<reference evidence="2" key="2">
    <citation type="submission" date="2024-04" db="EMBL/GenBank/DDBJ databases">
        <authorList>
            <person name="Chen Y."/>
            <person name="Shah S."/>
            <person name="Dougan E. K."/>
            <person name="Thang M."/>
            <person name="Chan C."/>
        </authorList>
    </citation>
    <scope>NUCLEOTIDE SEQUENCE [LARGE SCALE GENOMIC DNA]</scope>
</reference>
<dbReference type="SUPFAM" id="SSF52266">
    <property type="entry name" value="SGNH hydrolase"/>
    <property type="match status" value="1"/>
</dbReference>
<dbReference type="EMBL" id="CAMXCT010000490">
    <property type="protein sequence ID" value="CAI3979487.1"/>
    <property type="molecule type" value="Genomic_DNA"/>
</dbReference>
<comment type="caution">
    <text evidence="1">The sequence shown here is derived from an EMBL/GenBank/DDBJ whole genome shotgun (WGS) entry which is preliminary data.</text>
</comment>
<dbReference type="EMBL" id="CAMXCT030000490">
    <property type="protein sequence ID" value="CAL4766799.1"/>
    <property type="molecule type" value="Genomic_DNA"/>
</dbReference>
<dbReference type="InterPro" id="IPR036514">
    <property type="entry name" value="SGNH_hydro_sf"/>
</dbReference>
<evidence type="ECO:0000313" key="2">
    <source>
        <dbReference type="EMBL" id="CAL1132862.1"/>
    </source>
</evidence>
<protein>
    <submittedName>
        <fullName evidence="3">SGNH hydrolase-type esterase domain-containing protein</fullName>
    </submittedName>
</protein>
<evidence type="ECO:0000313" key="3">
    <source>
        <dbReference type="EMBL" id="CAL4766799.1"/>
    </source>
</evidence>
<dbReference type="GO" id="GO:0016788">
    <property type="term" value="F:hydrolase activity, acting on ester bonds"/>
    <property type="evidence" value="ECO:0007669"/>
    <property type="project" value="InterPro"/>
</dbReference>